<evidence type="ECO:0000256" key="6">
    <source>
        <dbReference type="ARBA" id="ARBA00022755"/>
    </source>
</evidence>
<evidence type="ECO:0000259" key="13">
    <source>
        <dbReference type="SMART" id="SM00998"/>
    </source>
</evidence>
<evidence type="ECO:0000256" key="12">
    <source>
        <dbReference type="RuleBase" id="RU361172"/>
    </source>
</evidence>
<dbReference type="UniPathway" id="UPA00075">
    <property type="reaction ID" value="UER00336"/>
</dbReference>
<dbReference type="InterPro" id="IPR024083">
    <property type="entry name" value="Fumarase/histidase_N"/>
</dbReference>
<evidence type="ECO:0000256" key="3">
    <source>
        <dbReference type="ARBA" id="ARBA00008273"/>
    </source>
</evidence>
<dbReference type="GO" id="GO:0004018">
    <property type="term" value="F:N6-(1,2-dicarboxyethyl)AMP AMP-lyase (fumarate-forming) activity"/>
    <property type="evidence" value="ECO:0007669"/>
    <property type="project" value="UniProtKB-UniRule"/>
</dbReference>
<dbReference type="PRINTS" id="PR00145">
    <property type="entry name" value="ARGSUCLYASE"/>
</dbReference>
<dbReference type="NCBIfam" id="TIGR00928">
    <property type="entry name" value="purB"/>
    <property type="match status" value="1"/>
</dbReference>
<dbReference type="Gene3D" id="1.20.200.10">
    <property type="entry name" value="Fumarase/aspartase (Central domain)"/>
    <property type="match status" value="1"/>
</dbReference>
<name>A0A395LYY1_9BACT</name>
<dbReference type="PANTHER" id="PTHR43172:SF1">
    <property type="entry name" value="ADENYLOSUCCINATE LYASE"/>
    <property type="match status" value="1"/>
</dbReference>
<dbReference type="Gene3D" id="1.10.275.10">
    <property type="entry name" value="Fumarase/aspartase (N-terminal domain)"/>
    <property type="match status" value="1"/>
</dbReference>
<evidence type="ECO:0000256" key="5">
    <source>
        <dbReference type="ARBA" id="ARBA00017058"/>
    </source>
</evidence>
<keyword evidence="6 12" id="KW-0658">Purine biosynthesis</keyword>
<dbReference type="Pfam" id="PF10397">
    <property type="entry name" value="ADSL_C"/>
    <property type="match status" value="1"/>
</dbReference>
<dbReference type="FunFam" id="1.10.40.30:FF:000007">
    <property type="entry name" value="Adenylosuccinate lyase"/>
    <property type="match status" value="1"/>
</dbReference>
<dbReference type="EMBL" id="PHFL01000059">
    <property type="protein sequence ID" value="RFM23743.1"/>
    <property type="molecule type" value="Genomic_DNA"/>
</dbReference>
<gene>
    <name evidence="14" type="ORF">D0433_09460</name>
</gene>
<dbReference type="AlphaFoldDB" id="A0A395LYY1"/>
<comment type="catalytic activity">
    <reaction evidence="10">
        <text>N(6)-(1,2-dicarboxyethyl)-AMP = fumarate + AMP</text>
        <dbReference type="Rhea" id="RHEA:16853"/>
        <dbReference type="ChEBI" id="CHEBI:29806"/>
        <dbReference type="ChEBI" id="CHEBI:57567"/>
        <dbReference type="ChEBI" id="CHEBI:456215"/>
        <dbReference type="EC" id="4.3.2.2"/>
    </reaction>
    <physiologicalReaction direction="left-to-right" evidence="10">
        <dbReference type="Rhea" id="RHEA:16854"/>
    </physiologicalReaction>
</comment>
<dbReference type="GO" id="GO:0005829">
    <property type="term" value="C:cytosol"/>
    <property type="evidence" value="ECO:0007669"/>
    <property type="project" value="TreeGrafter"/>
</dbReference>
<dbReference type="SMART" id="SM00998">
    <property type="entry name" value="ADSL_C"/>
    <property type="match status" value="1"/>
</dbReference>
<evidence type="ECO:0000256" key="11">
    <source>
        <dbReference type="NCBIfam" id="TIGR00928"/>
    </source>
</evidence>
<dbReference type="GO" id="GO:0070626">
    <property type="term" value="F:(S)-2-(5-amino-1-(5-phospho-D-ribosyl)imidazole-4-carboxamido) succinate lyase (fumarate-forming) activity"/>
    <property type="evidence" value="ECO:0007669"/>
    <property type="project" value="TreeGrafter"/>
</dbReference>
<sequence>MIPRYSPPDIAAIWTEEAKMQRWLEIELAAVEARMRLGEVPAEDYEQIKKRAKFDVERILEIEKTTKHDVIAFLTNVAEHVGQASRHIHQGMTSSDVLDTALSMQLRDAGKIIATDIERLLKVLAKRAKEFKYTLQIGRTHGVHAEPITFGLKLALWYEEMKRNRERLKRAIENVSVGKISGAVGTFEHLSPKVEIYVCKKLGLKPEPIATQVIQRDRHAEYLCTLAIIAASIEKFAIECRHLQRTEVLEVEEFFSEGQKGSSAMPHKRNPITFERLTGLARIIRANALAALENIALWHERDISHSSVERIIMPDSTIALCYILRQFTDAIEKLIVYPERMLENFERSYGLIFSQAILLALTQKGLAREEAYQLVQRNAMQSWKEHVPLKTLVQNDSQIRAYLSEKEIEQIFSSEALMKKMKKNVDYIFRRVGLTK</sequence>
<evidence type="ECO:0000256" key="9">
    <source>
        <dbReference type="ARBA" id="ARBA00030717"/>
    </source>
</evidence>
<comment type="caution">
    <text evidence="14">The sequence shown here is derived from an EMBL/GenBank/DDBJ whole genome shotgun (WGS) entry which is preliminary data.</text>
</comment>
<dbReference type="InterPro" id="IPR000362">
    <property type="entry name" value="Fumarate_lyase_fam"/>
</dbReference>
<dbReference type="GO" id="GO:0006189">
    <property type="term" value="P:'de novo' IMP biosynthetic process"/>
    <property type="evidence" value="ECO:0007669"/>
    <property type="project" value="UniProtKB-UniPathway"/>
</dbReference>
<dbReference type="InterPro" id="IPR004769">
    <property type="entry name" value="Pur_lyase"/>
</dbReference>
<evidence type="ECO:0000256" key="10">
    <source>
        <dbReference type="ARBA" id="ARBA00049115"/>
    </source>
</evidence>
<comment type="similarity">
    <text evidence="3 12">Belongs to the lyase 1 family. Adenylosuccinate lyase subfamily.</text>
</comment>
<evidence type="ECO:0000313" key="14">
    <source>
        <dbReference type="EMBL" id="RFM23743.1"/>
    </source>
</evidence>
<organism evidence="14 15">
    <name type="scientific">Candidatus Thermochlorobacter aerophilus</name>
    <dbReference type="NCBI Taxonomy" id="1868324"/>
    <lineage>
        <taxon>Bacteria</taxon>
        <taxon>Pseudomonadati</taxon>
        <taxon>Chlorobiota</taxon>
        <taxon>Chlorobiia</taxon>
        <taxon>Chlorobiales</taxon>
        <taxon>Candidatus Thermochlorobacteriaceae</taxon>
        <taxon>Candidatus Thermochlorobacter</taxon>
    </lineage>
</organism>
<comment type="catalytic activity">
    <reaction evidence="8">
        <text>(2S)-2-[5-amino-1-(5-phospho-beta-D-ribosyl)imidazole-4-carboxamido]succinate = 5-amino-1-(5-phospho-beta-D-ribosyl)imidazole-4-carboxamide + fumarate</text>
        <dbReference type="Rhea" id="RHEA:23920"/>
        <dbReference type="ChEBI" id="CHEBI:29806"/>
        <dbReference type="ChEBI" id="CHEBI:58443"/>
        <dbReference type="ChEBI" id="CHEBI:58475"/>
        <dbReference type="EC" id="4.3.2.2"/>
    </reaction>
    <physiologicalReaction direction="left-to-right" evidence="8">
        <dbReference type="Rhea" id="RHEA:23921"/>
    </physiologicalReaction>
</comment>
<dbReference type="PRINTS" id="PR00149">
    <property type="entry name" value="FUMRATELYASE"/>
</dbReference>
<proteinExistence type="inferred from homology"/>
<comment type="pathway">
    <text evidence="2 12">Purine metabolism; AMP biosynthesis via de novo pathway; AMP from IMP: step 2/2.</text>
</comment>
<dbReference type="InterPro" id="IPR019468">
    <property type="entry name" value="AdenyloSucc_lyase_C"/>
</dbReference>
<dbReference type="SUPFAM" id="SSF48557">
    <property type="entry name" value="L-aspartase-like"/>
    <property type="match status" value="1"/>
</dbReference>
<evidence type="ECO:0000256" key="2">
    <source>
        <dbReference type="ARBA" id="ARBA00004734"/>
    </source>
</evidence>
<evidence type="ECO:0000256" key="8">
    <source>
        <dbReference type="ARBA" id="ARBA00024477"/>
    </source>
</evidence>
<dbReference type="GO" id="GO:0044208">
    <property type="term" value="P:'de novo' AMP biosynthetic process"/>
    <property type="evidence" value="ECO:0007669"/>
    <property type="project" value="UniProtKB-UniPathway"/>
</dbReference>
<dbReference type="PROSITE" id="PS00163">
    <property type="entry name" value="FUMARATE_LYASES"/>
    <property type="match status" value="1"/>
</dbReference>
<evidence type="ECO:0000313" key="15">
    <source>
        <dbReference type="Proteomes" id="UP000266389"/>
    </source>
</evidence>
<keyword evidence="7 12" id="KW-0456">Lyase</keyword>
<evidence type="ECO:0000256" key="4">
    <source>
        <dbReference type="ARBA" id="ARBA00012339"/>
    </source>
</evidence>
<dbReference type="Proteomes" id="UP000266389">
    <property type="component" value="Unassembled WGS sequence"/>
</dbReference>
<dbReference type="InterPro" id="IPR008948">
    <property type="entry name" value="L-Aspartase-like"/>
</dbReference>
<dbReference type="PANTHER" id="PTHR43172">
    <property type="entry name" value="ADENYLOSUCCINATE LYASE"/>
    <property type="match status" value="1"/>
</dbReference>
<accession>A0A395LYY1</accession>
<comment type="pathway">
    <text evidence="1 12">Purine metabolism; IMP biosynthesis via de novo pathway; 5-amino-1-(5-phospho-D-ribosyl)imidazole-4-carboxamide from 5-amino-1-(5-phospho-D-ribosyl)imidazole-4-carboxylate: step 2/2.</text>
</comment>
<dbReference type="Pfam" id="PF00206">
    <property type="entry name" value="Lyase_1"/>
    <property type="match status" value="1"/>
</dbReference>
<dbReference type="InterPro" id="IPR022761">
    <property type="entry name" value="Fumarate_lyase_N"/>
</dbReference>
<dbReference type="EC" id="4.3.2.2" evidence="4 11"/>
<feature type="domain" description="Adenylosuccinate lyase C-terminal" evidence="13">
    <location>
        <begin position="349"/>
        <end position="433"/>
    </location>
</feature>
<dbReference type="FunFam" id="1.20.200.10:FF:000008">
    <property type="entry name" value="Adenylosuccinate lyase"/>
    <property type="match status" value="1"/>
</dbReference>
<reference evidence="14 15" key="1">
    <citation type="journal article" date="2011" name="ISME J.">
        <title>Community ecology of hot spring cyanobacterial mats: predominant populations and their functional potential.</title>
        <authorList>
            <person name="Klatt C.G."/>
            <person name="Wood J.M."/>
            <person name="Rusch D.B."/>
            <person name="Bateson M.M."/>
            <person name="Hamamura N."/>
            <person name="Heidelberg J.F."/>
            <person name="Grossman A.R."/>
            <person name="Bhaya D."/>
            <person name="Cohan F.M."/>
            <person name="Kuhl M."/>
            <person name="Bryant D.A."/>
            <person name="Ward D.M."/>
        </authorList>
    </citation>
    <scope>NUCLEOTIDE SEQUENCE [LARGE SCALE GENOMIC DNA]</scope>
    <source>
        <strain evidence="14">OS</strain>
    </source>
</reference>
<evidence type="ECO:0000256" key="7">
    <source>
        <dbReference type="ARBA" id="ARBA00023239"/>
    </source>
</evidence>
<dbReference type="Gene3D" id="1.10.40.30">
    <property type="entry name" value="Fumarase/aspartase (C-terminal domain)"/>
    <property type="match status" value="1"/>
</dbReference>
<evidence type="ECO:0000256" key="1">
    <source>
        <dbReference type="ARBA" id="ARBA00004706"/>
    </source>
</evidence>
<dbReference type="CDD" id="cd01360">
    <property type="entry name" value="Adenylsuccinate_lyase_1"/>
    <property type="match status" value="1"/>
</dbReference>
<dbReference type="InterPro" id="IPR020557">
    <property type="entry name" value="Fumarate_lyase_CS"/>
</dbReference>
<protein>
    <recommendedName>
        <fullName evidence="5 11">Adenylosuccinate lyase</fullName>
        <shortName evidence="12">ASL</shortName>
        <ecNumber evidence="4 11">4.3.2.2</ecNumber>
    </recommendedName>
    <alternativeName>
        <fullName evidence="9 12">Adenylosuccinase</fullName>
    </alternativeName>
</protein>
<dbReference type="UniPathway" id="UPA00074">
    <property type="reaction ID" value="UER00132"/>
</dbReference>